<feature type="transmembrane region" description="Helical" evidence="2">
    <location>
        <begin position="110"/>
        <end position="132"/>
    </location>
</feature>
<feature type="transmembrane region" description="Helical" evidence="2">
    <location>
        <begin position="39"/>
        <end position="61"/>
    </location>
</feature>
<name>A0A5C3P6X9_9APHY</name>
<feature type="transmembrane region" description="Helical" evidence="2">
    <location>
        <begin position="144"/>
        <end position="163"/>
    </location>
</feature>
<dbReference type="Pfam" id="PF07855">
    <property type="entry name" value="ATG101"/>
    <property type="match status" value="1"/>
</dbReference>
<keyword evidence="2" id="KW-0812">Transmembrane</keyword>
<dbReference type="PANTHER" id="PTHR40465">
    <property type="entry name" value="CHROMOSOME 1, WHOLE GENOME SHOTGUN SEQUENCE"/>
    <property type="match status" value="1"/>
</dbReference>
<organism evidence="4 5">
    <name type="scientific">Polyporus arcularius HHB13444</name>
    <dbReference type="NCBI Taxonomy" id="1314778"/>
    <lineage>
        <taxon>Eukaryota</taxon>
        <taxon>Fungi</taxon>
        <taxon>Dikarya</taxon>
        <taxon>Basidiomycota</taxon>
        <taxon>Agaricomycotina</taxon>
        <taxon>Agaricomycetes</taxon>
        <taxon>Polyporales</taxon>
        <taxon>Polyporaceae</taxon>
        <taxon>Polyporus</taxon>
    </lineage>
</organism>
<feature type="transmembrane region" description="Helical" evidence="2">
    <location>
        <begin position="73"/>
        <end position="98"/>
    </location>
</feature>
<proteinExistence type="predicted"/>
<protein>
    <recommendedName>
        <fullName evidence="3">DUF6534 domain-containing protein</fullName>
    </recommendedName>
</protein>
<keyword evidence="2" id="KW-1133">Transmembrane helix</keyword>
<accession>A0A5C3P6X9</accession>
<dbReference type="InterPro" id="IPR045339">
    <property type="entry name" value="DUF6534"/>
</dbReference>
<evidence type="ECO:0000313" key="5">
    <source>
        <dbReference type="Proteomes" id="UP000308197"/>
    </source>
</evidence>
<reference evidence="4 5" key="1">
    <citation type="journal article" date="2019" name="Nat. Ecol. Evol.">
        <title>Megaphylogeny resolves global patterns of mushroom evolution.</title>
        <authorList>
            <person name="Varga T."/>
            <person name="Krizsan K."/>
            <person name="Foldi C."/>
            <person name="Dima B."/>
            <person name="Sanchez-Garcia M."/>
            <person name="Sanchez-Ramirez S."/>
            <person name="Szollosi G.J."/>
            <person name="Szarkandi J.G."/>
            <person name="Papp V."/>
            <person name="Albert L."/>
            <person name="Andreopoulos W."/>
            <person name="Angelini C."/>
            <person name="Antonin V."/>
            <person name="Barry K.W."/>
            <person name="Bougher N.L."/>
            <person name="Buchanan P."/>
            <person name="Buyck B."/>
            <person name="Bense V."/>
            <person name="Catcheside P."/>
            <person name="Chovatia M."/>
            <person name="Cooper J."/>
            <person name="Damon W."/>
            <person name="Desjardin D."/>
            <person name="Finy P."/>
            <person name="Geml J."/>
            <person name="Haridas S."/>
            <person name="Hughes K."/>
            <person name="Justo A."/>
            <person name="Karasinski D."/>
            <person name="Kautmanova I."/>
            <person name="Kiss B."/>
            <person name="Kocsube S."/>
            <person name="Kotiranta H."/>
            <person name="LaButti K.M."/>
            <person name="Lechner B.E."/>
            <person name="Liimatainen K."/>
            <person name="Lipzen A."/>
            <person name="Lukacs Z."/>
            <person name="Mihaltcheva S."/>
            <person name="Morgado L.N."/>
            <person name="Niskanen T."/>
            <person name="Noordeloos M.E."/>
            <person name="Ohm R.A."/>
            <person name="Ortiz-Santana B."/>
            <person name="Ovrebo C."/>
            <person name="Racz N."/>
            <person name="Riley R."/>
            <person name="Savchenko A."/>
            <person name="Shiryaev A."/>
            <person name="Soop K."/>
            <person name="Spirin V."/>
            <person name="Szebenyi C."/>
            <person name="Tomsovsky M."/>
            <person name="Tulloss R.E."/>
            <person name="Uehling J."/>
            <person name="Grigoriev I.V."/>
            <person name="Vagvolgyi C."/>
            <person name="Papp T."/>
            <person name="Martin F.M."/>
            <person name="Miettinen O."/>
            <person name="Hibbett D.S."/>
            <person name="Nagy L.G."/>
        </authorList>
    </citation>
    <scope>NUCLEOTIDE SEQUENCE [LARGE SCALE GENOMIC DNA]</scope>
    <source>
        <strain evidence="4 5">HHB13444</strain>
    </source>
</reference>
<evidence type="ECO:0000259" key="3">
    <source>
        <dbReference type="Pfam" id="PF20152"/>
    </source>
</evidence>
<feature type="compositionally biased region" description="Basic and acidic residues" evidence="1">
    <location>
        <begin position="333"/>
        <end position="346"/>
    </location>
</feature>
<evidence type="ECO:0000256" key="1">
    <source>
        <dbReference type="SAM" id="MobiDB-lite"/>
    </source>
</evidence>
<dbReference type="InterPro" id="IPR012445">
    <property type="entry name" value="ATG101"/>
</dbReference>
<dbReference type="PANTHER" id="PTHR40465:SF1">
    <property type="entry name" value="DUF6534 DOMAIN-CONTAINING PROTEIN"/>
    <property type="match status" value="1"/>
</dbReference>
<feature type="region of interest" description="Disordered" evidence="1">
    <location>
        <begin position="333"/>
        <end position="361"/>
    </location>
</feature>
<sequence>MPSTPVFGAVAPFAMFAFAGVQQLEVDRQTQLAHSMGAVLIGSLIALFLSGAVSMQVFLYFQLYPRDVLRFKVMVIAVWVIDALHSAMTITANWQYLIVHFGDWDTIDDITWSIAASVALTAMITFFVHCFFIHRIYSLSRANWYIIAPLVLLAFVRLISAAISTSEMITLKSYSGFVQGYDFVFTIGLSSAASLDIFITIGLCYFLRRGRTGLGRLVASSMDRIVDTITLYTIENGMLTCITTVVSLICWLTMPTNLIFLGLHFAISKLYANSFLATLNSRKSLLNKSQGSSGGGDHALPVLFPSTFRRSNTNGWAHRSHGETRLEVTVEKTVEHDVEGPDRSDSDAGTSGRSQSRGNGITIQISKSPDAAYLPAKQVLDRLQTKEVLRAVLHSILFHRLFGTVKPKTFEVVDVTMVSAQQVLLVVCGTL</sequence>
<keyword evidence="2" id="KW-0472">Membrane</keyword>
<evidence type="ECO:0000256" key="2">
    <source>
        <dbReference type="SAM" id="Phobius"/>
    </source>
</evidence>
<feature type="compositionally biased region" description="Polar residues" evidence="1">
    <location>
        <begin position="347"/>
        <end position="361"/>
    </location>
</feature>
<evidence type="ECO:0000313" key="4">
    <source>
        <dbReference type="EMBL" id="TFK81553.1"/>
    </source>
</evidence>
<dbReference type="AlphaFoldDB" id="A0A5C3P6X9"/>
<dbReference type="Pfam" id="PF20152">
    <property type="entry name" value="DUF6534"/>
    <property type="match status" value="1"/>
</dbReference>
<dbReference type="Proteomes" id="UP000308197">
    <property type="component" value="Unassembled WGS sequence"/>
</dbReference>
<dbReference type="GO" id="GO:0006914">
    <property type="term" value="P:autophagy"/>
    <property type="evidence" value="ECO:0007669"/>
    <property type="project" value="InterPro"/>
</dbReference>
<keyword evidence="5" id="KW-1185">Reference proteome</keyword>
<feature type="transmembrane region" description="Helical" evidence="2">
    <location>
        <begin position="183"/>
        <end position="208"/>
    </location>
</feature>
<feature type="domain" description="DUF6534" evidence="3">
    <location>
        <begin position="193"/>
        <end position="284"/>
    </location>
</feature>
<gene>
    <name evidence="4" type="ORF">K466DRAFT_667055</name>
</gene>
<dbReference type="InParanoid" id="A0A5C3P6X9"/>
<dbReference type="EMBL" id="ML211589">
    <property type="protein sequence ID" value="TFK81553.1"/>
    <property type="molecule type" value="Genomic_DNA"/>
</dbReference>